<evidence type="ECO:0000256" key="7">
    <source>
        <dbReference type="ARBA" id="ARBA00035179"/>
    </source>
</evidence>
<reference evidence="9" key="1">
    <citation type="submission" date="2016-05" db="EMBL/GenBank/DDBJ databases">
        <title>Comparative genomics of biotechnologically important yeasts.</title>
        <authorList>
            <consortium name="DOE Joint Genome Institute"/>
            <person name="Riley R."/>
            <person name="Haridas S."/>
            <person name="Wolfe K.H."/>
            <person name="Lopes M.R."/>
            <person name="Hittinger C.T."/>
            <person name="Goker M."/>
            <person name="Salamov A."/>
            <person name="Wisecaver J."/>
            <person name="Long T.M."/>
            <person name="Aerts A.L."/>
            <person name="Barry K."/>
            <person name="Choi C."/>
            <person name="Clum A."/>
            <person name="Coughlan A.Y."/>
            <person name="Deshpande S."/>
            <person name="Douglass A.P."/>
            <person name="Hanson S.J."/>
            <person name="Klenk H.-P."/>
            <person name="Labutti K."/>
            <person name="Lapidus A."/>
            <person name="Lindquist E."/>
            <person name="Lipzen A."/>
            <person name="Meier-Kolthoff J.P."/>
            <person name="Ohm R.A."/>
            <person name="Otillar R.P."/>
            <person name="Pangilinan J."/>
            <person name="Peng Y."/>
            <person name="Rokas A."/>
            <person name="Rosa C.A."/>
            <person name="Scheuner C."/>
            <person name="Sibirny A.A."/>
            <person name="Slot J.C."/>
            <person name="Stielow J.B."/>
            <person name="Sun H."/>
            <person name="Kurtzman C.P."/>
            <person name="Blackwell M."/>
            <person name="Grigoriev I.V."/>
            <person name="Jeffries T.W."/>
        </authorList>
    </citation>
    <scope>NUCLEOTIDE SEQUENCE [LARGE SCALE GENOMIC DNA]</scope>
    <source>
        <strain evidence="9">DSM 1968</strain>
    </source>
</reference>
<dbReference type="STRING" id="1344418.A0A1D2V9W6"/>
<comment type="similarity">
    <text evidence="6">Belongs to the mitochondrion-specific ribosomal protein mL54 family.</text>
</comment>
<dbReference type="FunCoup" id="A0A1D2V9W6">
    <property type="interactions" value="97"/>
</dbReference>
<dbReference type="RefSeq" id="XP_020044735.1">
    <property type="nucleotide sequence ID" value="XM_020188888.1"/>
</dbReference>
<keyword evidence="4" id="KW-0496">Mitochondrion</keyword>
<protein>
    <recommendedName>
        <fullName evidence="7">Large ribosomal subunit protein mL54</fullName>
    </recommendedName>
</protein>
<gene>
    <name evidence="8" type="ORF">ASCRUDRAFT_120861</name>
</gene>
<keyword evidence="9" id="KW-1185">Reference proteome</keyword>
<name>A0A1D2V9W6_9ASCO</name>
<dbReference type="GO" id="GO:0005762">
    <property type="term" value="C:mitochondrial large ribosomal subunit"/>
    <property type="evidence" value="ECO:0007669"/>
    <property type="project" value="TreeGrafter"/>
</dbReference>
<evidence type="ECO:0000256" key="2">
    <source>
        <dbReference type="ARBA" id="ARBA00022946"/>
    </source>
</evidence>
<sequence length="130" mass="14462">MFKSSVALMPKGIVLGRFQTLVALNARSFSSGISAFNEAPAPADAPAEQAQPQAVSYCKAGTPLNLKVYKKASSEPIAKEDSEYPDWLWKLLDQKAQAEILASNPIKYKKKIIRKKNIENIKQKNFFSKM</sequence>
<keyword evidence="2" id="KW-0809">Transit peptide</keyword>
<evidence type="ECO:0000256" key="3">
    <source>
        <dbReference type="ARBA" id="ARBA00022980"/>
    </source>
</evidence>
<dbReference type="PANTHER" id="PTHR28595:SF1">
    <property type="entry name" value="LARGE RIBOSOMAL SUBUNIT PROTEIN ML54"/>
    <property type="match status" value="1"/>
</dbReference>
<evidence type="ECO:0000256" key="4">
    <source>
        <dbReference type="ARBA" id="ARBA00023128"/>
    </source>
</evidence>
<dbReference type="PANTHER" id="PTHR28595">
    <property type="entry name" value="39S RIBOSOMAL PROTEIN L54, MITOCHONDRIAL"/>
    <property type="match status" value="1"/>
</dbReference>
<proteinExistence type="inferred from homology"/>
<dbReference type="AlphaFoldDB" id="A0A1D2V9W6"/>
<evidence type="ECO:0000256" key="5">
    <source>
        <dbReference type="ARBA" id="ARBA00023274"/>
    </source>
</evidence>
<accession>A0A1D2V9W6</accession>
<dbReference type="GeneID" id="30962524"/>
<dbReference type="EMBL" id="KV454492">
    <property type="protein sequence ID" value="ODV58428.1"/>
    <property type="molecule type" value="Genomic_DNA"/>
</dbReference>
<evidence type="ECO:0000313" key="8">
    <source>
        <dbReference type="EMBL" id="ODV58428.1"/>
    </source>
</evidence>
<dbReference type="OrthoDB" id="10252718at2759"/>
<comment type="subcellular location">
    <subcellularLocation>
        <location evidence="1">Mitochondrion</location>
    </subcellularLocation>
</comment>
<dbReference type="GO" id="GO:0003735">
    <property type="term" value="F:structural constituent of ribosome"/>
    <property type="evidence" value="ECO:0007669"/>
    <property type="project" value="TreeGrafter"/>
</dbReference>
<evidence type="ECO:0000256" key="6">
    <source>
        <dbReference type="ARBA" id="ARBA00033752"/>
    </source>
</evidence>
<dbReference type="Pfam" id="PF08561">
    <property type="entry name" value="Ribosomal_L37"/>
    <property type="match status" value="1"/>
</dbReference>
<dbReference type="InterPro" id="IPR013870">
    <property type="entry name" value="Ribosomal_mL54"/>
</dbReference>
<evidence type="ECO:0000313" key="9">
    <source>
        <dbReference type="Proteomes" id="UP000095038"/>
    </source>
</evidence>
<evidence type="ECO:0000256" key="1">
    <source>
        <dbReference type="ARBA" id="ARBA00004173"/>
    </source>
</evidence>
<organism evidence="8 9">
    <name type="scientific">Ascoidea rubescens DSM 1968</name>
    <dbReference type="NCBI Taxonomy" id="1344418"/>
    <lineage>
        <taxon>Eukaryota</taxon>
        <taxon>Fungi</taxon>
        <taxon>Dikarya</taxon>
        <taxon>Ascomycota</taxon>
        <taxon>Saccharomycotina</taxon>
        <taxon>Saccharomycetes</taxon>
        <taxon>Ascoideaceae</taxon>
        <taxon>Ascoidea</taxon>
    </lineage>
</organism>
<keyword evidence="5" id="KW-0687">Ribonucleoprotein</keyword>
<keyword evidence="3" id="KW-0689">Ribosomal protein</keyword>
<dbReference type="InParanoid" id="A0A1D2V9W6"/>
<dbReference type="Proteomes" id="UP000095038">
    <property type="component" value="Unassembled WGS sequence"/>
</dbReference>